<gene>
    <name evidence="2" type="ORF">FJT64_020830</name>
</gene>
<organism evidence="2 3">
    <name type="scientific">Amphibalanus amphitrite</name>
    <name type="common">Striped barnacle</name>
    <name type="synonym">Balanus amphitrite</name>
    <dbReference type="NCBI Taxonomy" id="1232801"/>
    <lineage>
        <taxon>Eukaryota</taxon>
        <taxon>Metazoa</taxon>
        <taxon>Ecdysozoa</taxon>
        <taxon>Arthropoda</taxon>
        <taxon>Crustacea</taxon>
        <taxon>Multicrustacea</taxon>
        <taxon>Cirripedia</taxon>
        <taxon>Thoracica</taxon>
        <taxon>Thoracicalcarea</taxon>
        <taxon>Balanomorpha</taxon>
        <taxon>Balanoidea</taxon>
        <taxon>Balanidae</taxon>
        <taxon>Amphibalaninae</taxon>
        <taxon>Amphibalanus</taxon>
    </lineage>
</organism>
<evidence type="ECO:0000313" key="3">
    <source>
        <dbReference type="Proteomes" id="UP000440578"/>
    </source>
</evidence>
<sequence>MTCKLQRRSTNICLAVVHDPQILTIVAQLFPTPLCPSDPPNPSSPPGSVSAPYPLPGACSASASSASLQGLSGLSGPLQVNTALAGRPPLAHQTAAAAAAADRDHRLMESLRVSAATGGGGYPQYQLVSPPGAGPAGPPLHHVVHMPPPAGRAPRGASADKR</sequence>
<reference evidence="2 3" key="1">
    <citation type="submission" date="2019-07" db="EMBL/GenBank/DDBJ databases">
        <title>Draft genome assembly of a fouling barnacle, Amphibalanus amphitrite (Darwin, 1854): The first reference genome for Thecostraca.</title>
        <authorList>
            <person name="Kim W."/>
        </authorList>
    </citation>
    <scope>NUCLEOTIDE SEQUENCE [LARGE SCALE GENOMIC DNA]</scope>
    <source>
        <strain evidence="2">SNU_AA5</strain>
        <tissue evidence="2">Soma without cirri and trophi</tissue>
    </source>
</reference>
<proteinExistence type="predicted"/>
<comment type="caution">
    <text evidence="2">The sequence shown here is derived from an EMBL/GenBank/DDBJ whole genome shotgun (WGS) entry which is preliminary data.</text>
</comment>
<dbReference type="AlphaFoldDB" id="A0A6A4X0D6"/>
<name>A0A6A4X0D6_AMPAM</name>
<dbReference type="Proteomes" id="UP000440578">
    <property type="component" value="Unassembled WGS sequence"/>
</dbReference>
<dbReference type="OrthoDB" id="20839at2759"/>
<feature type="region of interest" description="Disordered" evidence="1">
    <location>
        <begin position="124"/>
        <end position="162"/>
    </location>
</feature>
<accession>A0A6A4X0D6</accession>
<evidence type="ECO:0000313" key="2">
    <source>
        <dbReference type="EMBL" id="KAF0307902.1"/>
    </source>
</evidence>
<keyword evidence="3" id="KW-1185">Reference proteome</keyword>
<evidence type="ECO:0000256" key="1">
    <source>
        <dbReference type="SAM" id="MobiDB-lite"/>
    </source>
</evidence>
<feature type="compositionally biased region" description="Low complexity" evidence="1">
    <location>
        <begin position="152"/>
        <end position="162"/>
    </location>
</feature>
<dbReference type="EMBL" id="VIIS01000534">
    <property type="protein sequence ID" value="KAF0307902.1"/>
    <property type="molecule type" value="Genomic_DNA"/>
</dbReference>
<protein>
    <submittedName>
        <fullName evidence="2">Uncharacterized protein</fullName>
    </submittedName>
</protein>